<accession>A0A9W6U9Q3</accession>
<evidence type="ECO:0000313" key="2">
    <source>
        <dbReference type="EMBL" id="GMF50154.1"/>
    </source>
</evidence>
<dbReference type="EMBL" id="BSXT01002655">
    <property type="protein sequence ID" value="GMF50154.1"/>
    <property type="molecule type" value="Genomic_DNA"/>
</dbReference>
<reference evidence="1" key="1">
    <citation type="submission" date="2023-04" db="EMBL/GenBank/DDBJ databases">
        <title>Phytophthora fragariaefolia NBRC 109709.</title>
        <authorList>
            <person name="Ichikawa N."/>
            <person name="Sato H."/>
            <person name="Tonouchi N."/>
        </authorList>
    </citation>
    <scope>NUCLEOTIDE SEQUENCE</scope>
    <source>
        <strain evidence="1">NBRC 109709</strain>
    </source>
</reference>
<evidence type="ECO:0000313" key="1">
    <source>
        <dbReference type="EMBL" id="GMF28760.1"/>
    </source>
</evidence>
<dbReference type="Proteomes" id="UP001165121">
    <property type="component" value="Unassembled WGS sequence"/>
</dbReference>
<dbReference type="OrthoDB" id="127157at2759"/>
<name>A0A9W6U9Q3_9STRA</name>
<proteinExistence type="predicted"/>
<dbReference type="AlphaFoldDB" id="A0A9W6U9Q3"/>
<keyword evidence="3" id="KW-1185">Reference proteome</keyword>
<dbReference type="EMBL" id="BSXT01000497">
    <property type="protein sequence ID" value="GMF28760.1"/>
    <property type="molecule type" value="Genomic_DNA"/>
</dbReference>
<gene>
    <name evidence="1" type="ORF">Pfra01_000601900</name>
    <name evidence="2" type="ORF">Pfra01_001995100</name>
</gene>
<organism evidence="1 3">
    <name type="scientific">Phytophthora fragariaefolia</name>
    <dbReference type="NCBI Taxonomy" id="1490495"/>
    <lineage>
        <taxon>Eukaryota</taxon>
        <taxon>Sar</taxon>
        <taxon>Stramenopiles</taxon>
        <taxon>Oomycota</taxon>
        <taxon>Peronosporomycetes</taxon>
        <taxon>Peronosporales</taxon>
        <taxon>Peronosporaceae</taxon>
        <taxon>Phytophthora</taxon>
    </lineage>
</organism>
<protein>
    <submittedName>
        <fullName evidence="1">Unnamed protein product</fullName>
    </submittedName>
</protein>
<comment type="caution">
    <text evidence="1">The sequence shown here is derived from an EMBL/GenBank/DDBJ whole genome shotgun (WGS) entry which is preliminary data.</text>
</comment>
<sequence length="82" mass="9200">MLRRALASVVVGSMSDRWPTVAWKLLDQRLVIPGTVHFKWDEAKHQFASVYYEIDMLAPLTKVLGNLEDVCMVLNSPSGILA</sequence>
<evidence type="ECO:0000313" key="3">
    <source>
        <dbReference type="Proteomes" id="UP001165121"/>
    </source>
</evidence>